<organism evidence="2 3">
    <name type="scientific">Sphingobacterium cellulitidis</name>
    <dbReference type="NCBI Taxonomy" id="1768011"/>
    <lineage>
        <taxon>Bacteria</taxon>
        <taxon>Pseudomonadati</taxon>
        <taxon>Bacteroidota</taxon>
        <taxon>Sphingobacteriia</taxon>
        <taxon>Sphingobacteriales</taxon>
        <taxon>Sphingobacteriaceae</taxon>
        <taxon>Sphingobacterium</taxon>
    </lineage>
</organism>
<feature type="domain" description="DUF6265" evidence="1">
    <location>
        <begin position="8"/>
        <end position="117"/>
    </location>
</feature>
<dbReference type="EMBL" id="BMKM01000007">
    <property type="protein sequence ID" value="GGE27175.1"/>
    <property type="molecule type" value="Genomic_DNA"/>
</dbReference>
<protein>
    <recommendedName>
        <fullName evidence="1">DUF6265 domain-containing protein</fullName>
    </recommendedName>
</protein>
<evidence type="ECO:0000259" key="1">
    <source>
        <dbReference type="Pfam" id="PF19780"/>
    </source>
</evidence>
<proteinExistence type="predicted"/>
<dbReference type="AlphaFoldDB" id="A0A8H9G0X6"/>
<dbReference type="InterPro" id="IPR011008">
    <property type="entry name" value="Dimeric_a/b-barrel"/>
</dbReference>
<accession>A0A8H9G0X6</accession>
<keyword evidence="3" id="KW-1185">Reference proteome</keyword>
<evidence type="ECO:0000313" key="3">
    <source>
        <dbReference type="Proteomes" id="UP000614460"/>
    </source>
</evidence>
<gene>
    <name evidence="2" type="ORF">GCM10011516_26080</name>
</gene>
<reference evidence="2" key="2">
    <citation type="submission" date="2020-09" db="EMBL/GenBank/DDBJ databases">
        <authorList>
            <person name="Sun Q."/>
            <person name="Zhou Y."/>
        </authorList>
    </citation>
    <scope>NUCLEOTIDE SEQUENCE</scope>
    <source>
        <strain evidence="2">CGMCC 1.15966</strain>
    </source>
</reference>
<dbReference type="Proteomes" id="UP000614460">
    <property type="component" value="Unassembled WGS sequence"/>
</dbReference>
<comment type="caution">
    <text evidence="2">The sequence shown here is derived from an EMBL/GenBank/DDBJ whole genome shotgun (WGS) entry which is preliminary data.</text>
</comment>
<reference evidence="2" key="1">
    <citation type="journal article" date="2014" name="Int. J. Syst. Evol. Microbiol.">
        <title>Complete genome sequence of Corynebacterium casei LMG S-19264T (=DSM 44701T), isolated from a smear-ripened cheese.</title>
        <authorList>
            <consortium name="US DOE Joint Genome Institute (JGI-PGF)"/>
            <person name="Walter F."/>
            <person name="Albersmeier A."/>
            <person name="Kalinowski J."/>
            <person name="Ruckert C."/>
        </authorList>
    </citation>
    <scope>NUCLEOTIDE SEQUENCE</scope>
    <source>
        <strain evidence="2">CGMCC 1.15966</strain>
    </source>
</reference>
<dbReference type="InterPro" id="IPR046232">
    <property type="entry name" value="DUF6265"/>
</dbReference>
<sequence>MGQNKLPQFLKGHWKVDGSNNQEQWDVLSENNMKGFGYKIVDNLPLVSEYLDIQVKNNELVLTATVLGQNAGKPISFKSVKQDGSQQVKFVNYDHDFPQEISYSLSTDNPDQINVRIAGQGKEQYLKMNRQSAEPIKSYDANLAKELGADDYGMKSFYFVVLKTGTNKDDNKELMNEAFKGHMENINRLVKEEKLIVAGPFGKNADNYRGLFIINNIDNEADVKTILETDPAIKSAYLSYSIYKWYGSAALPLYLPYVDQVTKSKL</sequence>
<evidence type="ECO:0000313" key="2">
    <source>
        <dbReference type="EMBL" id="GGE27175.1"/>
    </source>
</evidence>
<dbReference type="Gene3D" id="3.30.70.1060">
    <property type="entry name" value="Dimeric alpha+beta barrel"/>
    <property type="match status" value="1"/>
</dbReference>
<dbReference type="Pfam" id="PF19780">
    <property type="entry name" value="DUF6265"/>
    <property type="match status" value="1"/>
</dbReference>
<name>A0A8H9G0X6_9SPHI</name>
<dbReference type="SUPFAM" id="SSF54909">
    <property type="entry name" value="Dimeric alpha+beta barrel"/>
    <property type="match status" value="1"/>
</dbReference>